<name>A0A182IRD1_ANOAO</name>
<protein>
    <submittedName>
        <fullName evidence="1">Uncharacterized protein</fullName>
    </submittedName>
</protein>
<evidence type="ECO:0000313" key="1">
    <source>
        <dbReference type="EnsemblMetazoa" id="AATE004029-PA.1"/>
    </source>
</evidence>
<accession>A0A182IRD1</accession>
<sequence length="305" mass="32974">MLLLLRVPIRTLAEVHHERSITVDGARLGRGRLLVVAVLNVRWRPSVAGFWRGKIGLFCALIDLASSTRSRLAACPADRYDPCCVLPKRDLLEFLMIEIGSEAMLRRMSDTSLTPSSSIETFVALSSSSSSSPGPALSGSDSGSISIEIGSSREDFPSTFLVTTTFPSASTSDERSPISTMTSSIPSLMVEFSTPAQKFCSGFAPYPKLQPAPEVVEAPVTAPLCRCGHARDSKSTVTLPLLLLLAADSCSCWPGQHPPGASPETLRPNKIRRSRRVFLCRFFSSHSRLIASILFSTNVEKTASN</sequence>
<dbReference type="VEuPathDB" id="VectorBase:AATE004029"/>
<reference evidence="1" key="1">
    <citation type="submission" date="2022-08" db="UniProtKB">
        <authorList>
            <consortium name="EnsemblMetazoa"/>
        </authorList>
    </citation>
    <scope>IDENTIFICATION</scope>
    <source>
        <strain evidence="1">EBRO</strain>
    </source>
</reference>
<proteinExistence type="predicted"/>
<dbReference type="AlphaFoldDB" id="A0A182IRD1"/>
<organism evidence="1">
    <name type="scientific">Anopheles atroparvus</name>
    <name type="common">European mosquito</name>
    <dbReference type="NCBI Taxonomy" id="41427"/>
    <lineage>
        <taxon>Eukaryota</taxon>
        <taxon>Metazoa</taxon>
        <taxon>Ecdysozoa</taxon>
        <taxon>Arthropoda</taxon>
        <taxon>Hexapoda</taxon>
        <taxon>Insecta</taxon>
        <taxon>Pterygota</taxon>
        <taxon>Neoptera</taxon>
        <taxon>Endopterygota</taxon>
        <taxon>Diptera</taxon>
        <taxon>Nematocera</taxon>
        <taxon>Culicoidea</taxon>
        <taxon>Culicidae</taxon>
        <taxon>Anophelinae</taxon>
        <taxon>Anopheles</taxon>
    </lineage>
</organism>
<dbReference type="EnsemblMetazoa" id="AATE004029-RA">
    <property type="protein sequence ID" value="AATE004029-PA.1"/>
    <property type="gene ID" value="AATE004029"/>
</dbReference>